<dbReference type="CDD" id="cd00093">
    <property type="entry name" value="HTH_XRE"/>
    <property type="match status" value="1"/>
</dbReference>
<protein>
    <submittedName>
        <fullName evidence="2">Transcriptional regulator</fullName>
    </submittedName>
</protein>
<dbReference type="PROSITE" id="PS50943">
    <property type="entry name" value="HTH_CROC1"/>
    <property type="match status" value="1"/>
</dbReference>
<proteinExistence type="predicted"/>
<dbReference type="Proteomes" id="UP000239663">
    <property type="component" value="Unassembled WGS sequence"/>
</dbReference>
<dbReference type="InterPro" id="IPR010982">
    <property type="entry name" value="Lambda_DNA-bd_dom_sf"/>
</dbReference>
<dbReference type="GO" id="GO:0003677">
    <property type="term" value="F:DNA binding"/>
    <property type="evidence" value="ECO:0007669"/>
    <property type="project" value="InterPro"/>
</dbReference>
<name>A0A2S7N0M7_9BACI</name>
<feature type="domain" description="HTH cro/C1-type" evidence="1">
    <location>
        <begin position="14"/>
        <end position="68"/>
    </location>
</feature>
<dbReference type="EMBL" id="PKOZ01000004">
    <property type="protein sequence ID" value="PQD95557.1"/>
    <property type="molecule type" value="Genomic_DNA"/>
</dbReference>
<dbReference type="SMART" id="SM00530">
    <property type="entry name" value="HTH_XRE"/>
    <property type="match status" value="1"/>
</dbReference>
<dbReference type="AlphaFoldDB" id="A0A2S7N0M7"/>
<gene>
    <name evidence="2" type="ORF">CYL18_09750</name>
</gene>
<evidence type="ECO:0000259" key="1">
    <source>
        <dbReference type="PROSITE" id="PS50943"/>
    </source>
</evidence>
<accession>A0A2S7N0M7</accession>
<dbReference type="RefSeq" id="WP_104849311.1">
    <property type="nucleotide sequence ID" value="NZ_PKOZ01000004.1"/>
</dbReference>
<dbReference type="Gene3D" id="1.10.260.40">
    <property type="entry name" value="lambda repressor-like DNA-binding domains"/>
    <property type="match status" value="1"/>
</dbReference>
<dbReference type="OrthoDB" id="1796720at2"/>
<keyword evidence="3" id="KW-1185">Reference proteome</keyword>
<organism evidence="2 3">
    <name type="scientific">Pradoshia eiseniae</name>
    <dbReference type="NCBI Taxonomy" id="2064768"/>
    <lineage>
        <taxon>Bacteria</taxon>
        <taxon>Bacillati</taxon>
        <taxon>Bacillota</taxon>
        <taxon>Bacilli</taxon>
        <taxon>Bacillales</taxon>
        <taxon>Bacillaceae</taxon>
        <taxon>Pradoshia</taxon>
    </lineage>
</organism>
<sequence length="152" mass="17929">MTKDEIIRLISERMRLIRVEVDYTQDKMAEIIGISKKTLVQIEKERNEASWTTVVAVVSLFRETLTVQTLFGGDPLEVIETVSRESIDYRKEKMLGGKMWWKDLSSEKGYTLQQNMISQHYRILDDDQYRIFSSLEREVSEQKYKELVNRVG</sequence>
<reference evidence="2 3" key="1">
    <citation type="submission" date="2017-12" db="EMBL/GenBank/DDBJ databases">
        <title>Taxonomic description and draft genome of Pradoshia cofamensis Gen. nov., sp. nov., a thermotolerant bacillale isolated from anterior gut of earthworm Eisenia fetida.</title>
        <authorList>
            <person name="Saha T."/>
            <person name="Chakraborty R."/>
        </authorList>
    </citation>
    <scope>NUCLEOTIDE SEQUENCE [LARGE SCALE GENOMIC DNA]</scope>
    <source>
        <strain evidence="2 3">EAG3</strain>
    </source>
</reference>
<dbReference type="InterPro" id="IPR001387">
    <property type="entry name" value="Cro/C1-type_HTH"/>
</dbReference>
<evidence type="ECO:0000313" key="2">
    <source>
        <dbReference type="EMBL" id="PQD95557.1"/>
    </source>
</evidence>
<dbReference type="SUPFAM" id="SSF47413">
    <property type="entry name" value="lambda repressor-like DNA-binding domains"/>
    <property type="match status" value="1"/>
</dbReference>
<dbReference type="Pfam" id="PF01381">
    <property type="entry name" value="HTH_3"/>
    <property type="match status" value="1"/>
</dbReference>
<evidence type="ECO:0000313" key="3">
    <source>
        <dbReference type="Proteomes" id="UP000239663"/>
    </source>
</evidence>
<comment type="caution">
    <text evidence="2">The sequence shown here is derived from an EMBL/GenBank/DDBJ whole genome shotgun (WGS) entry which is preliminary data.</text>
</comment>